<evidence type="ECO:0000259" key="1">
    <source>
        <dbReference type="Pfam" id="PF01593"/>
    </source>
</evidence>
<sequence length="400" mass="44387">MTNIMPLADAIVNGPPPSFVREDAGVLVTLGRYFPKLKMVPGGPQKLSEPFSEFLKDAGVTDPFIRNWMDMFAFLLQGLPSYGAPTSMMAYMMADMYKKGATLDYPKGGNAGMIDALVRGVEKHAGSQVLLKAHVEELLVEGGRAAGVRLRDGRVFRAREAVVSNADYRVTRGFVPPGSAPELEEHLSTAWSKYPELKSFIHLHLGFKAEGLPAGHCKEFPAQWGVFEHWDDLEAPRNAVLVSCPSMLDPELAPPGYHCLHAYTPATEPWEDWKDLKEGSEEYLRKKEDAKEFLLRAVEKQVPDIRERIVLEMVGTPLTHRRFLRKPSGTYGPRVTAPDMLPGHKTPLEGFHMCGDSTFPGIGVPAVVMSGHICANNILSPWEQLAVLDRIKDWEAELTI</sequence>
<comment type="caution">
    <text evidence="2">The sequence shown here is derived from an EMBL/GenBank/DDBJ whole genome shotgun (WGS) entry which is preliminary data.</text>
</comment>
<dbReference type="EMBL" id="CAUYUJ010015107">
    <property type="protein sequence ID" value="CAK0849945.1"/>
    <property type="molecule type" value="Genomic_DNA"/>
</dbReference>
<dbReference type="InterPro" id="IPR036188">
    <property type="entry name" value="FAD/NAD-bd_sf"/>
</dbReference>
<dbReference type="Pfam" id="PF01593">
    <property type="entry name" value="Amino_oxidase"/>
    <property type="match status" value="1"/>
</dbReference>
<dbReference type="SUPFAM" id="SSF51905">
    <property type="entry name" value="FAD/NAD(P)-binding domain"/>
    <property type="match status" value="1"/>
</dbReference>
<proteinExistence type="predicted"/>
<dbReference type="PANTHER" id="PTHR46313">
    <property type="match status" value="1"/>
</dbReference>
<evidence type="ECO:0000313" key="2">
    <source>
        <dbReference type="EMBL" id="CAK0849945.1"/>
    </source>
</evidence>
<dbReference type="PANTHER" id="PTHR46313:SF3">
    <property type="entry name" value="PROLYCOPENE ISOMERASE, CHLOROPLASTIC"/>
    <property type="match status" value="1"/>
</dbReference>
<reference evidence="2" key="1">
    <citation type="submission" date="2023-10" db="EMBL/GenBank/DDBJ databases">
        <authorList>
            <person name="Chen Y."/>
            <person name="Shah S."/>
            <person name="Dougan E. K."/>
            <person name="Thang M."/>
            <person name="Chan C."/>
        </authorList>
    </citation>
    <scope>NUCLEOTIDE SEQUENCE [LARGE SCALE GENOMIC DNA]</scope>
</reference>
<protein>
    <recommendedName>
        <fullName evidence="1">Amine oxidase domain-containing protein</fullName>
    </recommendedName>
</protein>
<organism evidence="2 3">
    <name type="scientific">Prorocentrum cordatum</name>
    <dbReference type="NCBI Taxonomy" id="2364126"/>
    <lineage>
        <taxon>Eukaryota</taxon>
        <taxon>Sar</taxon>
        <taxon>Alveolata</taxon>
        <taxon>Dinophyceae</taxon>
        <taxon>Prorocentrales</taxon>
        <taxon>Prorocentraceae</taxon>
        <taxon>Prorocentrum</taxon>
    </lineage>
</organism>
<gene>
    <name evidence="2" type="ORF">PCOR1329_LOCUS42513</name>
</gene>
<dbReference type="Proteomes" id="UP001189429">
    <property type="component" value="Unassembled WGS sequence"/>
</dbReference>
<accession>A0ABN9TUL1</accession>
<keyword evidence="3" id="KW-1185">Reference proteome</keyword>
<dbReference type="InterPro" id="IPR002937">
    <property type="entry name" value="Amino_oxidase"/>
</dbReference>
<name>A0ABN9TUL1_9DINO</name>
<evidence type="ECO:0000313" key="3">
    <source>
        <dbReference type="Proteomes" id="UP001189429"/>
    </source>
</evidence>
<dbReference type="InterPro" id="IPR045892">
    <property type="entry name" value="CrtISO-like"/>
</dbReference>
<feature type="domain" description="Amine oxidase" evidence="1">
    <location>
        <begin position="64"/>
        <end position="379"/>
    </location>
</feature>
<dbReference type="Gene3D" id="3.50.50.60">
    <property type="entry name" value="FAD/NAD(P)-binding domain"/>
    <property type="match status" value="1"/>
</dbReference>